<dbReference type="Proteomes" id="UP000717328">
    <property type="component" value="Unassembled WGS sequence"/>
</dbReference>
<evidence type="ECO:0000256" key="5">
    <source>
        <dbReference type="PROSITE-ProRule" id="PRU00288"/>
    </source>
</evidence>
<dbReference type="Gene3D" id="1.10.220.150">
    <property type="entry name" value="Arf GTPase activating protein"/>
    <property type="match status" value="1"/>
</dbReference>
<protein>
    <recommendedName>
        <fullName evidence="7">Arf-GAP domain-containing protein</fullName>
    </recommendedName>
</protein>
<dbReference type="GO" id="GO:0032012">
    <property type="term" value="P:regulation of ARF protein signal transduction"/>
    <property type="evidence" value="ECO:0007669"/>
    <property type="project" value="TreeGrafter"/>
</dbReference>
<feature type="domain" description="Arf-GAP" evidence="7">
    <location>
        <begin position="8"/>
        <end position="132"/>
    </location>
</feature>
<sequence>MTDQVAAKKILNELSKREDLKNKICCDCSNPNPQWASLSFAVFLCLQCAGTHRGFGVHISFVRSVSMDTWQDEQIRRMQLGGNAPFREFMQSYTPAEQGGYSEDLSPYDTYHCWAATQYREKLDAALAGKDWSPAAPPAGTTLNNRSSSPAARPASSQGLRKSRASTRSNTGGSSLRGDSPSPFRNSPRGTPDLANDQKTANENYFASLGKANENRPVDLPPSQGGRYTGFGSTPTPQAPNHPSYGLSSSAAPTLTELQQNPLGALSKGWSLFSAAVVGAGKVVSENVIQPGVEKVTDPNFQASVKGYMTEAQKRAAAAGDTANQWSKQQFGVDVASSVGGVVGTVKDKVLGGPQRDGYGAVATDSYGETSGLYQDHDDDDFFTEYSHGRQQSGASPLHTSSVTPAATPAASTTKAAAKKSDWDDEWKDF</sequence>
<feature type="compositionally biased region" description="Low complexity" evidence="6">
    <location>
        <begin position="146"/>
        <end position="157"/>
    </location>
</feature>
<dbReference type="PRINTS" id="PR00405">
    <property type="entry name" value="REVINTRACTNG"/>
</dbReference>
<evidence type="ECO:0000256" key="3">
    <source>
        <dbReference type="ARBA" id="ARBA00022771"/>
    </source>
</evidence>
<dbReference type="PANTHER" id="PTHR46395:SF1">
    <property type="entry name" value="ADP-RIBOSYLATION FACTOR GTPASE-ACTIVATING PROTEIN 1"/>
    <property type="match status" value="1"/>
</dbReference>
<dbReference type="OrthoDB" id="983479at2759"/>
<keyword evidence="1" id="KW-0343">GTPase activation</keyword>
<keyword evidence="2" id="KW-0479">Metal-binding</keyword>
<feature type="region of interest" description="Disordered" evidence="6">
    <location>
        <begin position="130"/>
        <end position="197"/>
    </location>
</feature>
<dbReference type="SUPFAM" id="SSF57863">
    <property type="entry name" value="ArfGap/RecO-like zinc finger"/>
    <property type="match status" value="1"/>
</dbReference>
<dbReference type="GO" id="GO:0008270">
    <property type="term" value="F:zinc ion binding"/>
    <property type="evidence" value="ECO:0007669"/>
    <property type="project" value="UniProtKB-KW"/>
</dbReference>
<dbReference type="InterPro" id="IPR038508">
    <property type="entry name" value="ArfGAP_dom_sf"/>
</dbReference>
<dbReference type="PANTHER" id="PTHR46395">
    <property type="entry name" value="ADP-RIBOSYLATION FACTOR GTPASE-ACTIVATING PROTEIN 1"/>
    <property type="match status" value="1"/>
</dbReference>
<proteinExistence type="predicted"/>
<dbReference type="GO" id="GO:0005096">
    <property type="term" value="F:GTPase activator activity"/>
    <property type="evidence" value="ECO:0007669"/>
    <property type="project" value="UniProtKB-KW"/>
</dbReference>
<dbReference type="EMBL" id="JABCKI010000004">
    <property type="protein sequence ID" value="KAG5654601.1"/>
    <property type="molecule type" value="Genomic_DNA"/>
</dbReference>
<dbReference type="GO" id="GO:0030100">
    <property type="term" value="P:regulation of endocytosis"/>
    <property type="evidence" value="ECO:0007669"/>
    <property type="project" value="TreeGrafter"/>
</dbReference>
<feature type="compositionally biased region" description="Polar residues" evidence="6">
    <location>
        <begin position="389"/>
        <end position="399"/>
    </location>
</feature>
<name>A0A9P7KPL7_9AGAR</name>
<keyword evidence="9" id="KW-1185">Reference proteome</keyword>
<evidence type="ECO:0000313" key="9">
    <source>
        <dbReference type="Proteomes" id="UP000717328"/>
    </source>
</evidence>
<reference evidence="8" key="1">
    <citation type="submission" date="2021-02" db="EMBL/GenBank/DDBJ databases">
        <authorList>
            <person name="Nieuwenhuis M."/>
            <person name="Van De Peppel L.J.J."/>
        </authorList>
    </citation>
    <scope>NUCLEOTIDE SEQUENCE</scope>
    <source>
        <strain evidence="8">D49</strain>
    </source>
</reference>
<dbReference type="InterPro" id="IPR037278">
    <property type="entry name" value="ARFGAP/RecO"/>
</dbReference>
<organism evidence="8 9">
    <name type="scientific">Sphagnurus paluster</name>
    <dbReference type="NCBI Taxonomy" id="117069"/>
    <lineage>
        <taxon>Eukaryota</taxon>
        <taxon>Fungi</taxon>
        <taxon>Dikarya</taxon>
        <taxon>Basidiomycota</taxon>
        <taxon>Agaricomycotina</taxon>
        <taxon>Agaricomycetes</taxon>
        <taxon>Agaricomycetidae</taxon>
        <taxon>Agaricales</taxon>
        <taxon>Tricholomatineae</taxon>
        <taxon>Lyophyllaceae</taxon>
        <taxon>Sphagnurus</taxon>
    </lineage>
</organism>
<dbReference type="Pfam" id="PF01412">
    <property type="entry name" value="ArfGap"/>
    <property type="match status" value="1"/>
</dbReference>
<dbReference type="SMART" id="SM00105">
    <property type="entry name" value="ArfGap"/>
    <property type="match status" value="1"/>
</dbReference>
<evidence type="ECO:0000256" key="2">
    <source>
        <dbReference type="ARBA" id="ARBA00022723"/>
    </source>
</evidence>
<dbReference type="CDD" id="cd08830">
    <property type="entry name" value="ArfGap_ArfGap1"/>
    <property type="match status" value="1"/>
</dbReference>
<keyword evidence="4" id="KW-0862">Zinc</keyword>
<dbReference type="AlphaFoldDB" id="A0A9P7KPL7"/>
<evidence type="ECO:0000256" key="6">
    <source>
        <dbReference type="SAM" id="MobiDB-lite"/>
    </source>
</evidence>
<feature type="region of interest" description="Disordered" evidence="6">
    <location>
        <begin position="210"/>
        <end position="248"/>
    </location>
</feature>
<reference evidence="8" key="2">
    <citation type="submission" date="2021-10" db="EMBL/GenBank/DDBJ databases">
        <title>Phylogenomics reveals ancestral predisposition of the termite-cultivated fungus Termitomyces towards a domesticated lifestyle.</title>
        <authorList>
            <person name="Auxier B."/>
            <person name="Grum-Grzhimaylo A."/>
            <person name="Cardenas M.E."/>
            <person name="Lodge J.D."/>
            <person name="Laessoe T."/>
            <person name="Pedersen O."/>
            <person name="Smith M.E."/>
            <person name="Kuyper T.W."/>
            <person name="Franco-Molano E.A."/>
            <person name="Baroni T.J."/>
            <person name="Aanen D.K."/>
        </authorList>
    </citation>
    <scope>NUCLEOTIDE SEQUENCE</scope>
    <source>
        <strain evidence="8">D49</strain>
    </source>
</reference>
<comment type="caution">
    <text evidence="8">The sequence shown here is derived from an EMBL/GenBank/DDBJ whole genome shotgun (WGS) entry which is preliminary data.</text>
</comment>
<evidence type="ECO:0000313" key="8">
    <source>
        <dbReference type="EMBL" id="KAG5654601.1"/>
    </source>
</evidence>
<feature type="compositionally biased region" description="Polar residues" evidence="6">
    <location>
        <begin position="231"/>
        <end position="248"/>
    </location>
</feature>
<feature type="compositionally biased region" description="Low complexity" evidence="6">
    <location>
        <begin position="400"/>
        <end position="416"/>
    </location>
</feature>
<evidence type="ECO:0000256" key="1">
    <source>
        <dbReference type="ARBA" id="ARBA00022468"/>
    </source>
</evidence>
<evidence type="ECO:0000256" key="4">
    <source>
        <dbReference type="ARBA" id="ARBA00022833"/>
    </source>
</evidence>
<dbReference type="InterPro" id="IPR001164">
    <property type="entry name" value="ArfGAP_dom"/>
</dbReference>
<dbReference type="GO" id="GO:0000139">
    <property type="term" value="C:Golgi membrane"/>
    <property type="evidence" value="ECO:0007669"/>
    <property type="project" value="TreeGrafter"/>
</dbReference>
<gene>
    <name evidence="8" type="ORF">H0H81_011576</name>
</gene>
<feature type="region of interest" description="Disordered" evidence="6">
    <location>
        <begin position="370"/>
        <end position="430"/>
    </location>
</feature>
<accession>A0A9P7KPL7</accession>
<dbReference type="PROSITE" id="PS50115">
    <property type="entry name" value="ARFGAP"/>
    <property type="match status" value="1"/>
</dbReference>
<evidence type="ECO:0000259" key="7">
    <source>
        <dbReference type="PROSITE" id="PS50115"/>
    </source>
</evidence>
<keyword evidence="3 5" id="KW-0863">Zinc-finger</keyword>